<evidence type="ECO:0000313" key="3">
    <source>
        <dbReference type="Proteomes" id="UP000447873"/>
    </source>
</evidence>
<feature type="region of interest" description="Disordered" evidence="1">
    <location>
        <begin position="337"/>
        <end position="400"/>
    </location>
</feature>
<dbReference type="GO" id="GO:0003824">
    <property type="term" value="F:catalytic activity"/>
    <property type="evidence" value="ECO:0007669"/>
    <property type="project" value="InterPro"/>
</dbReference>
<dbReference type="GO" id="GO:0006139">
    <property type="term" value="P:nucleobase-containing compound metabolic process"/>
    <property type="evidence" value="ECO:0007669"/>
    <property type="project" value="UniProtKB-ARBA"/>
</dbReference>
<reference evidence="2 3" key="1">
    <citation type="submission" date="2018-12" db="EMBL/GenBank/DDBJ databases">
        <title>Venturia inaequalis Genome Resource.</title>
        <authorList>
            <person name="Lichtner F.J."/>
        </authorList>
    </citation>
    <scope>NUCLEOTIDE SEQUENCE [LARGE SCALE GENOMIC DNA]</scope>
    <source>
        <strain evidence="2 3">120213</strain>
    </source>
</reference>
<dbReference type="EMBL" id="WNWS01000321">
    <property type="protein sequence ID" value="KAE9970776.1"/>
    <property type="molecule type" value="Genomic_DNA"/>
</dbReference>
<evidence type="ECO:0000313" key="2">
    <source>
        <dbReference type="EMBL" id="KAE9970776.1"/>
    </source>
</evidence>
<gene>
    <name evidence="2" type="ORF">EG328_006087</name>
</gene>
<feature type="region of interest" description="Disordered" evidence="1">
    <location>
        <begin position="71"/>
        <end position="100"/>
    </location>
</feature>
<evidence type="ECO:0008006" key="4">
    <source>
        <dbReference type="Google" id="ProtNLM"/>
    </source>
</evidence>
<feature type="compositionally biased region" description="Basic and acidic residues" evidence="1">
    <location>
        <begin position="194"/>
        <end position="213"/>
    </location>
</feature>
<sequence>MKTNNYMSLCREQAALAPLHYRHGCVIVRGGKVIGQGFNDLRAGFDGGALKHGRIASGALDGPAIMDLKRKRKFKPQPESKSSESTNTKSFTPYEAMGGGHRANVPLSMHSEMMAIHSAIARSSTLTATAVSSVKPSFKLPGSSKRKAKLRQEALKAYVKLVCCAALDQQKQQSGENQSGAERREGNKVYNNKSNDREDVNEEKKVEKLNRMKNEKKKNHMKKKKGYQYQYDPSGQQKVHAPQSAFKESTTATKSLRNDGSISSGYSVINPPTNDDRKPNNKNHTNKTKTKTKLTKTEATLIPNGLNRNRTNKITDRQRHSLLAGADLYVARFGSQNTRTSGKTKSRTACCDSTNPPDPRTGELSSLSLSRTSTSTGSLHDELLNPHPRNSIQTSPPSPEPFDWSTVHASRPCYRCVSYMHSVGIKRVFWSNDEGKWEGAKVRDLVDALDMSTSSIEGGEDGESAGKRLLESGVFITKHEVLMMRRVMGAE</sequence>
<dbReference type="Gene3D" id="3.40.140.10">
    <property type="entry name" value="Cytidine Deaminase, domain 2"/>
    <property type="match status" value="1"/>
</dbReference>
<feature type="compositionally biased region" description="Polar residues" evidence="1">
    <location>
        <begin position="246"/>
        <end position="273"/>
    </location>
</feature>
<evidence type="ECO:0000256" key="1">
    <source>
        <dbReference type="SAM" id="MobiDB-lite"/>
    </source>
</evidence>
<feature type="compositionally biased region" description="Basic residues" evidence="1">
    <location>
        <begin position="280"/>
        <end position="294"/>
    </location>
</feature>
<comment type="caution">
    <text evidence="2">The sequence shown here is derived from an EMBL/GenBank/DDBJ whole genome shotgun (WGS) entry which is preliminary data.</text>
</comment>
<dbReference type="AlphaFoldDB" id="A0A8H3UK50"/>
<protein>
    <recommendedName>
        <fullName evidence="4">CMP/dCMP-type deaminase domain-containing protein</fullName>
    </recommendedName>
</protein>
<feature type="compositionally biased region" description="Polar residues" evidence="1">
    <location>
        <begin position="170"/>
        <end position="180"/>
    </location>
</feature>
<proteinExistence type="predicted"/>
<feature type="compositionally biased region" description="Low complexity" evidence="1">
    <location>
        <begin position="362"/>
        <end position="378"/>
    </location>
</feature>
<accession>A0A8H3UK50</accession>
<name>A0A8H3UK50_VENIN</name>
<organism evidence="2 3">
    <name type="scientific">Venturia inaequalis</name>
    <name type="common">Apple scab fungus</name>
    <dbReference type="NCBI Taxonomy" id="5025"/>
    <lineage>
        <taxon>Eukaryota</taxon>
        <taxon>Fungi</taxon>
        <taxon>Dikarya</taxon>
        <taxon>Ascomycota</taxon>
        <taxon>Pezizomycotina</taxon>
        <taxon>Dothideomycetes</taxon>
        <taxon>Pleosporomycetidae</taxon>
        <taxon>Venturiales</taxon>
        <taxon>Venturiaceae</taxon>
        <taxon>Venturia</taxon>
    </lineage>
</organism>
<feature type="region of interest" description="Disordered" evidence="1">
    <location>
        <begin position="170"/>
        <end position="294"/>
    </location>
</feature>
<dbReference type="InterPro" id="IPR016193">
    <property type="entry name" value="Cytidine_deaminase-like"/>
</dbReference>
<feature type="compositionally biased region" description="Basic residues" evidence="1">
    <location>
        <begin position="214"/>
        <end position="226"/>
    </location>
</feature>
<dbReference type="Proteomes" id="UP000447873">
    <property type="component" value="Unassembled WGS sequence"/>
</dbReference>
<dbReference type="SUPFAM" id="SSF53927">
    <property type="entry name" value="Cytidine deaminase-like"/>
    <property type="match status" value="1"/>
</dbReference>